<dbReference type="Gene3D" id="4.10.60.10">
    <property type="entry name" value="Zinc finger, CCHC-type"/>
    <property type="match status" value="1"/>
</dbReference>
<dbReference type="InterPro" id="IPR036875">
    <property type="entry name" value="Znf_CCHC_sf"/>
</dbReference>
<keyword evidence="6" id="KW-1185">Reference proteome</keyword>
<dbReference type="GO" id="GO:0003676">
    <property type="term" value="F:nucleic acid binding"/>
    <property type="evidence" value="ECO:0007669"/>
    <property type="project" value="InterPro"/>
</dbReference>
<dbReference type="SUPFAM" id="SSF57756">
    <property type="entry name" value="Retrovirus zinc finger-like domains"/>
    <property type="match status" value="1"/>
</dbReference>
<keyword evidence="1" id="KW-0479">Metal-binding</keyword>
<feature type="domain" description="CCHC-type" evidence="4">
    <location>
        <begin position="357"/>
        <end position="371"/>
    </location>
</feature>
<sequence length="403" mass="45930">MADSEEEQQEEGKFNMATGPVDLTKDEVKLLEALKIFGIQPKCDTPQDMLRIAQAFGSVKSEEPEHVVPKATEVKVGYQYPKLSIFFGDQGKGEVTWDTFKYEVEATVNSKVFKSEQVLLGVRRAVKGSAGDVLRRLGPDVTLQEVMQKLDSTYGCIESRESVMRKFYSSQQQTGESVSAYAARLEEFFETAIHLKALKRSDMDVLKTVLHAGLKKDLKHLSTYQCDKLVEYDEFKRELRKIEADMKESVGETKTCKPAVNVEKKEQSDLSEMKELLKQLNHRIDQMEKKQEAPQYYIGRNYYRGQGRGAYATSNFRGGRSTSHDRGSGHGTFYRGRGADAPRGNFRPQSMAFNVECYQCHEKGHVMRDCPANAEVICFKCREKGHKQWQCPKVKVPRQQDRT</sequence>
<dbReference type="InterPro" id="IPR048270">
    <property type="entry name" value="PNMA_C"/>
</dbReference>
<dbReference type="PANTHER" id="PTHR23095">
    <property type="entry name" value="PARANEOPLASTIC ANTIGEN"/>
    <property type="match status" value="1"/>
</dbReference>
<feature type="coiled-coil region" evidence="2">
    <location>
        <begin position="232"/>
        <end position="293"/>
    </location>
</feature>
<dbReference type="Pfam" id="PF14893">
    <property type="entry name" value="PNMA"/>
    <property type="match status" value="1"/>
</dbReference>
<dbReference type="EMBL" id="JAIWYP010000001">
    <property type="protein sequence ID" value="KAH3883626.1"/>
    <property type="molecule type" value="Genomic_DNA"/>
</dbReference>
<name>A0A9D4MW44_DREPO</name>
<dbReference type="Proteomes" id="UP000828390">
    <property type="component" value="Unassembled WGS sequence"/>
</dbReference>
<organism evidence="5 6">
    <name type="scientific">Dreissena polymorpha</name>
    <name type="common">Zebra mussel</name>
    <name type="synonym">Mytilus polymorpha</name>
    <dbReference type="NCBI Taxonomy" id="45954"/>
    <lineage>
        <taxon>Eukaryota</taxon>
        <taxon>Metazoa</taxon>
        <taxon>Spiralia</taxon>
        <taxon>Lophotrochozoa</taxon>
        <taxon>Mollusca</taxon>
        <taxon>Bivalvia</taxon>
        <taxon>Autobranchia</taxon>
        <taxon>Heteroconchia</taxon>
        <taxon>Euheterodonta</taxon>
        <taxon>Imparidentia</taxon>
        <taxon>Neoheterodontei</taxon>
        <taxon>Myida</taxon>
        <taxon>Dreissenoidea</taxon>
        <taxon>Dreissenidae</taxon>
        <taxon>Dreissena</taxon>
    </lineage>
</organism>
<dbReference type="AlphaFoldDB" id="A0A9D4MW44"/>
<evidence type="ECO:0000313" key="5">
    <source>
        <dbReference type="EMBL" id="KAH3883626.1"/>
    </source>
</evidence>
<feature type="region of interest" description="Disordered" evidence="3">
    <location>
        <begin position="315"/>
        <end position="343"/>
    </location>
</feature>
<protein>
    <recommendedName>
        <fullName evidence="4">CCHC-type domain-containing protein</fullName>
    </recommendedName>
</protein>
<keyword evidence="1" id="KW-0862">Zinc</keyword>
<keyword evidence="2" id="KW-0175">Coiled coil</keyword>
<reference evidence="5" key="2">
    <citation type="submission" date="2020-11" db="EMBL/GenBank/DDBJ databases">
        <authorList>
            <person name="McCartney M.A."/>
            <person name="Auch B."/>
            <person name="Kono T."/>
            <person name="Mallez S."/>
            <person name="Becker A."/>
            <person name="Gohl D.M."/>
            <person name="Silverstein K.A.T."/>
            <person name="Koren S."/>
            <person name="Bechman K.B."/>
            <person name="Herman A."/>
            <person name="Abrahante J.E."/>
            <person name="Garbe J."/>
        </authorList>
    </citation>
    <scope>NUCLEOTIDE SEQUENCE</scope>
    <source>
        <strain evidence="5">Duluth1</strain>
        <tissue evidence="5">Whole animal</tissue>
    </source>
</reference>
<dbReference type="GO" id="GO:0008270">
    <property type="term" value="F:zinc ion binding"/>
    <property type="evidence" value="ECO:0007669"/>
    <property type="project" value="UniProtKB-KW"/>
</dbReference>
<evidence type="ECO:0000256" key="2">
    <source>
        <dbReference type="SAM" id="Coils"/>
    </source>
</evidence>
<proteinExistence type="predicted"/>
<evidence type="ECO:0000259" key="4">
    <source>
        <dbReference type="PROSITE" id="PS50158"/>
    </source>
</evidence>
<keyword evidence="1" id="KW-0863">Zinc-finger</keyword>
<dbReference type="OrthoDB" id="6155276at2759"/>
<gene>
    <name evidence="5" type="ORF">DPMN_007586</name>
</gene>
<evidence type="ECO:0000256" key="3">
    <source>
        <dbReference type="SAM" id="MobiDB-lite"/>
    </source>
</evidence>
<dbReference type="SMART" id="SM00343">
    <property type="entry name" value="ZnF_C2HC"/>
    <property type="match status" value="2"/>
</dbReference>
<dbReference type="InterPro" id="IPR026523">
    <property type="entry name" value="PNMA"/>
</dbReference>
<feature type="domain" description="CCHC-type" evidence="4">
    <location>
        <begin position="378"/>
        <end position="393"/>
    </location>
</feature>
<dbReference type="PROSITE" id="PS50158">
    <property type="entry name" value="ZF_CCHC"/>
    <property type="match status" value="2"/>
</dbReference>
<reference evidence="5" key="1">
    <citation type="journal article" date="2019" name="bioRxiv">
        <title>The Genome of the Zebra Mussel, Dreissena polymorpha: A Resource for Invasive Species Research.</title>
        <authorList>
            <person name="McCartney M.A."/>
            <person name="Auch B."/>
            <person name="Kono T."/>
            <person name="Mallez S."/>
            <person name="Zhang Y."/>
            <person name="Obille A."/>
            <person name="Becker A."/>
            <person name="Abrahante J.E."/>
            <person name="Garbe J."/>
            <person name="Badalamenti J.P."/>
            <person name="Herman A."/>
            <person name="Mangelson H."/>
            <person name="Liachko I."/>
            <person name="Sullivan S."/>
            <person name="Sone E.D."/>
            <person name="Koren S."/>
            <person name="Silverstein K.A.T."/>
            <person name="Beckman K.B."/>
            <person name="Gohl D.M."/>
        </authorList>
    </citation>
    <scope>NUCLEOTIDE SEQUENCE</scope>
    <source>
        <strain evidence="5">Duluth1</strain>
        <tissue evidence="5">Whole animal</tissue>
    </source>
</reference>
<dbReference type="PANTHER" id="PTHR23095:SF46">
    <property type="entry name" value="GAG PROTEIN"/>
    <property type="match status" value="1"/>
</dbReference>
<comment type="caution">
    <text evidence="5">The sequence shown here is derived from an EMBL/GenBank/DDBJ whole genome shotgun (WGS) entry which is preliminary data.</text>
</comment>
<evidence type="ECO:0000256" key="1">
    <source>
        <dbReference type="PROSITE-ProRule" id="PRU00047"/>
    </source>
</evidence>
<dbReference type="InterPro" id="IPR001878">
    <property type="entry name" value="Znf_CCHC"/>
</dbReference>
<accession>A0A9D4MW44</accession>
<dbReference type="Pfam" id="PF00098">
    <property type="entry name" value="zf-CCHC"/>
    <property type="match status" value="1"/>
</dbReference>
<evidence type="ECO:0000313" key="6">
    <source>
        <dbReference type="Proteomes" id="UP000828390"/>
    </source>
</evidence>